<dbReference type="SUPFAM" id="SSF103190">
    <property type="entry name" value="Sensory domain-like"/>
    <property type="match status" value="1"/>
</dbReference>
<gene>
    <name evidence="16" type="primary">mcp4</name>
    <name evidence="16" type="ORF">FF011L_16660</name>
</gene>
<protein>
    <submittedName>
        <fullName evidence="16">Methyl-accepting chemotaxis protein 4</fullName>
    </submittedName>
</protein>
<dbReference type="SMART" id="SM00283">
    <property type="entry name" value="MA"/>
    <property type="match status" value="1"/>
</dbReference>
<dbReference type="Gene3D" id="3.30.450.20">
    <property type="entry name" value="PAS domain"/>
    <property type="match status" value="1"/>
</dbReference>
<feature type="domain" description="HAMP" evidence="15">
    <location>
        <begin position="374"/>
        <end position="427"/>
    </location>
</feature>
<evidence type="ECO:0000259" key="15">
    <source>
        <dbReference type="PROSITE" id="PS50885"/>
    </source>
</evidence>
<dbReference type="GO" id="GO:0006935">
    <property type="term" value="P:chemotaxis"/>
    <property type="evidence" value="ECO:0007669"/>
    <property type="project" value="InterPro"/>
</dbReference>
<keyword evidence="3" id="KW-0808">Transferase</keyword>
<evidence type="ECO:0000256" key="10">
    <source>
        <dbReference type="PROSITE-ProRule" id="PRU00284"/>
    </source>
</evidence>
<feature type="transmembrane region" description="Helical" evidence="12">
    <location>
        <begin position="350"/>
        <end position="372"/>
    </location>
</feature>
<feature type="domain" description="PAS" evidence="14">
    <location>
        <begin position="432"/>
        <end position="492"/>
    </location>
</feature>
<dbReference type="PROSITE" id="PS50111">
    <property type="entry name" value="CHEMOTAXIS_TRANSDUC_2"/>
    <property type="match status" value="1"/>
</dbReference>
<evidence type="ECO:0000256" key="5">
    <source>
        <dbReference type="ARBA" id="ARBA00022777"/>
    </source>
</evidence>
<dbReference type="InterPro" id="IPR029151">
    <property type="entry name" value="Sensor-like_sf"/>
</dbReference>
<dbReference type="InterPro" id="IPR035965">
    <property type="entry name" value="PAS-like_dom_sf"/>
</dbReference>
<dbReference type="SMART" id="SM00091">
    <property type="entry name" value="PAS"/>
    <property type="match status" value="1"/>
</dbReference>
<dbReference type="GO" id="GO:0006355">
    <property type="term" value="P:regulation of DNA-templated transcription"/>
    <property type="evidence" value="ECO:0007669"/>
    <property type="project" value="InterPro"/>
</dbReference>
<evidence type="ECO:0000256" key="7">
    <source>
        <dbReference type="ARBA" id="ARBA00023012"/>
    </source>
</evidence>
<dbReference type="SMART" id="SM00304">
    <property type="entry name" value="HAMP"/>
    <property type="match status" value="1"/>
</dbReference>
<reference evidence="16 17" key="1">
    <citation type="submission" date="2019-02" db="EMBL/GenBank/DDBJ databases">
        <title>Deep-cultivation of Planctomycetes and their phenomic and genomic characterization uncovers novel biology.</title>
        <authorList>
            <person name="Wiegand S."/>
            <person name="Jogler M."/>
            <person name="Boedeker C."/>
            <person name="Pinto D."/>
            <person name="Vollmers J."/>
            <person name="Rivas-Marin E."/>
            <person name="Kohn T."/>
            <person name="Peeters S.H."/>
            <person name="Heuer A."/>
            <person name="Rast P."/>
            <person name="Oberbeckmann S."/>
            <person name="Bunk B."/>
            <person name="Jeske O."/>
            <person name="Meyerdierks A."/>
            <person name="Storesund J.E."/>
            <person name="Kallscheuer N."/>
            <person name="Luecker S."/>
            <person name="Lage O.M."/>
            <person name="Pohl T."/>
            <person name="Merkel B.J."/>
            <person name="Hornburger P."/>
            <person name="Mueller R.-W."/>
            <person name="Bruemmer F."/>
            <person name="Labrenz M."/>
            <person name="Spormann A.M."/>
            <person name="Op den Camp H."/>
            <person name="Overmann J."/>
            <person name="Amann R."/>
            <person name="Jetten M.S.M."/>
            <person name="Mascher T."/>
            <person name="Medema M.H."/>
            <person name="Devos D.P."/>
            <person name="Kaster A.-K."/>
            <person name="Ovreas L."/>
            <person name="Rohde M."/>
            <person name="Galperin M.Y."/>
            <person name="Jogler C."/>
        </authorList>
    </citation>
    <scope>NUCLEOTIDE SEQUENCE [LARGE SCALE GENOMIC DNA]</scope>
    <source>
        <strain evidence="16 17">FF011L</strain>
    </source>
</reference>
<dbReference type="SUPFAM" id="SSF58104">
    <property type="entry name" value="Methyl-accepting chemotaxis protein (MCP) signaling domain"/>
    <property type="match status" value="1"/>
</dbReference>
<dbReference type="InterPro" id="IPR004090">
    <property type="entry name" value="Chemotax_Me-accpt_rcpt"/>
</dbReference>
<dbReference type="GO" id="GO:0016301">
    <property type="term" value="F:kinase activity"/>
    <property type="evidence" value="ECO:0007669"/>
    <property type="project" value="UniProtKB-KW"/>
</dbReference>
<dbReference type="GO" id="GO:0005524">
    <property type="term" value="F:ATP binding"/>
    <property type="evidence" value="ECO:0007669"/>
    <property type="project" value="UniProtKB-KW"/>
</dbReference>
<keyword evidence="8 10" id="KW-0807">Transducer</keyword>
<dbReference type="Pfam" id="PF00015">
    <property type="entry name" value="MCPsignal"/>
    <property type="match status" value="1"/>
</dbReference>
<feature type="transmembrane region" description="Helical" evidence="12">
    <location>
        <begin position="12"/>
        <end position="36"/>
    </location>
</feature>
<dbReference type="Gene3D" id="1.10.287.950">
    <property type="entry name" value="Methyl-accepting chemotaxis protein"/>
    <property type="match status" value="1"/>
</dbReference>
<evidence type="ECO:0000256" key="12">
    <source>
        <dbReference type="SAM" id="Phobius"/>
    </source>
</evidence>
<dbReference type="InterPro" id="IPR003660">
    <property type="entry name" value="HAMP_dom"/>
</dbReference>
<organism evidence="16 17">
    <name type="scientific">Roseimaritima multifibrata</name>
    <dbReference type="NCBI Taxonomy" id="1930274"/>
    <lineage>
        <taxon>Bacteria</taxon>
        <taxon>Pseudomonadati</taxon>
        <taxon>Planctomycetota</taxon>
        <taxon>Planctomycetia</taxon>
        <taxon>Pirellulales</taxon>
        <taxon>Pirellulaceae</taxon>
        <taxon>Roseimaritima</taxon>
    </lineage>
</organism>
<dbReference type="PANTHER" id="PTHR32089:SF112">
    <property type="entry name" value="LYSOZYME-LIKE PROTEIN-RELATED"/>
    <property type="match status" value="1"/>
</dbReference>
<dbReference type="InterPro" id="IPR013767">
    <property type="entry name" value="PAS_fold"/>
</dbReference>
<comment type="similarity">
    <text evidence="9">Belongs to the methyl-accepting chemotaxis (MCP) protein family.</text>
</comment>
<evidence type="ECO:0000256" key="6">
    <source>
        <dbReference type="ARBA" id="ARBA00022840"/>
    </source>
</evidence>
<proteinExistence type="inferred from homology"/>
<dbReference type="InterPro" id="IPR000014">
    <property type="entry name" value="PAS"/>
</dbReference>
<dbReference type="RefSeq" id="WP_145351090.1">
    <property type="nucleotide sequence ID" value="NZ_CP036262.1"/>
</dbReference>
<evidence type="ECO:0000259" key="14">
    <source>
        <dbReference type="PROSITE" id="PS50112"/>
    </source>
</evidence>
<dbReference type="SUPFAM" id="SSF55785">
    <property type="entry name" value="PYP-like sensor domain (PAS domain)"/>
    <property type="match status" value="1"/>
</dbReference>
<accession>A0A517MDF4</accession>
<keyword evidence="11" id="KW-0175">Coiled coil</keyword>
<feature type="domain" description="Methyl-accepting transducer" evidence="13">
    <location>
        <begin position="566"/>
        <end position="802"/>
    </location>
</feature>
<dbReference type="Proteomes" id="UP000320672">
    <property type="component" value="Chromosome"/>
</dbReference>
<dbReference type="KEGG" id="rml:FF011L_16660"/>
<sequence>MGIKNRLSQLSLRLQITIATCIIILTSLAFMGYLAFQQSRKIVTEMTLSRMMAQTNEIASSMQHTLDVTRADALNMASFPVIAGIVRARDNQETPGADPTAEGTDTAFWLDKLKQVLAAQMNLAKERSACILYDQNGDEVFQMIRTPAGPRQQTNIGTNVQNEAFFVAASGLQTGKVYLSPTYQDPETGNALIRCCTPYFSAPTSVSAPAFRGVYCIVLNATEVFTRAATSASDGEDTADQELVIEIADEKMRFLYANPNSDVAPFSADRFDLRRKFRGNLLKESDSSGRYNREHDSHQAYIPANKLSRSEPLVVTHRRIYFNAPEDYSRYWVVAVSEDAVSALGSLRRLAAGFLWIGLAVLALAAALTYFLSRRITSTLTNLSVIADAIAGGDLQCELPSNKGLGEVATLSSSFGRMTDNLRTTITRLSADEARTQAILDSAADALFTLDPQGTILSCNSATAGIFGYLKEEIVGQNVSRLSAFLAHSDDRKDDVILQPGEVRLLGEELQVEGRRRDGSHFPLAVRIAEMNYQGELLFIVTAQDITRRVENEQQREKLFKSIRNAVQKLANASQQILTQTSDQATGTQEQAATVAEVVATTEQIAQSAQQAAQRANEVAQSARHTDEVGTAGRNAIDGAVNSMENVKQQVESIAQNMLMLAERAQAIGEITATVNDIAEQTNVLALNAAVEAARAGEHGKGFAVVAAEVKSLAGQSKKATAQVRTILNEIQKATNDAVLSTEHGTRTVADANEVITQAGETINALAGTLAESVRTATQISASANQQAAGVRQLTDGVRNIDTVIKHSVESIRQIQAAAENLNGVSTELASLTEGDR</sequence>
<evidence type="ECO:0000313" key="17">
    <source>
        <dbReference type="Proteomes" id="UP000320672"/>
    </source>
</evidence>
<dbReference type="GO" id="GO:0004888">
    <property type="term" value="F:transmembrane signaling receptor activity"/>
    <property type="evidence" value="ECO:0007669"/>
    <property type="project" value="InterPro"/>
</dbReference>
<dbReference type="Pfam" id="PF00989">
    <property type="entry name" value="PAS"/>
    <property type="match status" value="1"/>
</dbReference>
<evidence type="ECO:0000256" key="4">
    <source>
        <dbReference type="ARBA" id="ARBA00022741"/>
    </source>
</evidence>
<name>A0A517MDF4_9BACT</name>
<dbReference type="Pfam" id="PF00672">
    <property type="entry name" value="HAMP"/>
    <property type="match status" value="1"/>
</dbReference>
<keyword evidence="4" id="KW-0547">Nucleotide-binding</keyword>
<dbReference type="Gene3D" id="6.10.340.10">
    <property type="match status" value="1"/>
</dbReference>
<dbReference type="PROSITE" id="PS50885">
    <property type="entry name" value="HAMP"/>
    <property type="match status" value="1"/>
</dbReference>
<keyword evidence="12" id="KW-1133">Transmembrane helix</keyword>
<keyword evidence="2" id="KW-0597">Phosphoprotein</keyword>
<dbReference type="PRINTS" id="PR00260">
    <property type="entry name" value="CHEMTRNSDUCR"/>
</dbReference>
<keyword evidence="5" id="KW-0418">Kinase</keyword>
<dbReference type="NCBIfam" id="TIGR00229">
    <property type="entry name" value="sensory_box"/>
    <property type="match status" value="1"/>
</dbReference>
<keyword evidence="12" id="KW-0812">Transmembrane</keyword>
<dbReference type="CDD" id="cd11386">
    <property type="entry name" value="MCP_signal"/>
    <property type="match status" value="1"/>
</dbReference>
<evidence type="ECO:0000256" key="8">
    <source>
        <dbReference type="ARBA" id="ARBA00023224"/>
    </source>
</evidence>
<dbReference type="PANTHER" id="PTHR32089">
    <property type="entry name" value="METHYL-ACCEPTING CHEMOTAXIS PROTEIN MCPB"/>
    <property type="match status" value="1"/>
</dbReference>
<keyword evidence="17" id="KW-1185">Reference proteome</keyword>
<dbReference type="PROSITE" id="PS50112">
    <property type="entry name" value="PAS"/>
    <property type="match status" value="1"/>
</dbReference>
<comment type="subcellular location">
    <subcellularLocation>
        <location evidence="1">Membrane</location>
    </subcellularLocation>
</comment>
<evidence type="ECO:0000256" key="2">
    <source>
        <dbReference type="ARBA" id="ARBA00022553"/>
    </source>
</evidence>
<keyword evidence="6" id="KW-0067">ATP-binding</keyword>
<evidence type="ECO:0000256" key="1">
    <source>
        <dbReference type="ARBA" id="ARBA00004370"/>
    </source>
</evidence>
<dbReference type="AlphaFoldDB" id="A0A517MDF4"/>
<evidence type="ECO:0000256" key="11">
    <source>
        <dbReference type="SAM" id="Coils"/>
    </source>
</evidence>
<dbReference type="GO" id="GO:0016020">
    <property type="term" value="C:membrane"/>
    <property type="evidence" value="ECO:0007669"/>
    <property type="project" value="UniProtKB-SubCell"/>
</dbReference>
<dbReference type="GO" id="GO:0000160">
    <property type="term" value="P:phosphorelay signal transduction system"/>
    <property type="evidence" value="ECO:0007669"/>
    <property type="project" value="UniProtKB-KW"/>
</dbReference>
<keyword evidence="12" id="KW-0472">Membrane</keyword>
<evidence type="ECO:0000256" key="9">
    <source>
        <dbReference type="ARBA" id="ARBA00029447"/>
    </source>
</evidence>
<evidence type="ECO:0000259" key="13">
    <source>
        <dbReference type="PROSITE" id="PS50111"/>
    </source>
</evidence>
<evidence type="ECO:0000313" key="16">
    <source>
        <dbReference type="EMBL" id="QDS92912.1"/>
    </source>
</evidence>
<dbReference type="EMBL" id="CP036262">
    <property type="protein sequence ID" value="QDS92912.1"/>
    <property type="molecule type" value="Genomic_DNA"/>
</dbReference>
<dbReference type="InterPro" id="IPR004089">
    <property type="entry name" value="MCPsignal_dom"/>
</dbReference>
<dbReference type="CDD" id="cd00130">
    <property type="entry name" value="PAS"/>
    <property type="match status" value="1"/>
</dbReference>
<evidence type="ECO:0000256" key="3">
    <source>
        <dbReference type="ARBA" id="ARBA00022679"/>
    </source>
</evidence>
<dbReference type="OrthoDB" id="221239at2"/>
<feature type="coiled-coil region" evidence="11">
    <location>
        <begin position="606"/>
        <end position="664"/>
    </location>
</feature>
<keyword evidence="7" id="KW-0902">Two-component regulatory system</keyword>